<dbReference type="CDD" id="cd08862">
    <property type="entry name" value="SRPBCC_Smu440-like"/>
    <property type="match status" value="1"/>
</dbReference>
<keyword evidence="2" id="KW-1185">Reference proteome</keyword>
<accession>A0A521E990</accession>
<evidence type="ECO:0000313" key="2">
    <source>
        <dbReference type="Proteomes" id="UP000317484"/>
    </source>
</evidence>
<dbReference type="EMBL" id="FXTJ01000004">
    <property type="protein sequence ID" value="SMO80474.1"/>
    <property type="molecule type" value="Genomic_DNA"/>
</dbReference>
<dbReference type="InterPro" id="IPR023393">
    <property type="entry name" value="START-like_dom_sf"/>
</dbReference>
<evidence type="ECO:0000313" key="1">
    <source>
        <dbReference type="EMBL" id="SMO80474.1"/>
    </source>
</evidence>
<gene>
    <name evidence="1" type="ORF">SAMN06273567_104357</name>
</gene>
<dbReference type="InterPro" id="IPR019587">
    <property type="entry name" value="Polyketide_cyclase/dehydratase"/>
</dbReference>
<dbReference type="Pfam" id="PF10604">
    <property type="entry name" value="Polyketide_cyc2"/>
    <property type="match status" value="1"/>
</dbReference>
<dbReference type="RefSeq" id="WP_142458936.1">
    <property type="nucleotide sequence ID" value="NZ_FXTJ01000004.1"/>
</dbReference>
<name>A0A521E990_9ACTN</name>
<dbReference type="Proteomes" id="UP000317484">
    <property type="component" value="Unassembled WGS sequence"/>
</dbReference>
<protein>
    <submittedName>
        <fullName evidence="1">Polyketide cyclase / dehydrase and lipid transport</fullName>
    </submittedName>
</protein>
<dbReference type="Gene3D" id="3.30.530.20">
    <property type="match status" value="1"/>
</dbReference>
<dbReference type="SUPFAM" id="SSF55961">
    <property type="entry name" value="Bet v1-like"/>
    <property type="match status" value="1"/>
</dbReference>
<sequence length="141" mass="15670">MEQSTRIDVAAPVGRVWEVLREVERWPEWAPTVTSVRRLDDGPLAVGSRVRVEQPRIPPTEYVVTEFEPGRSFTWVATGPGVRTTARHLLEELGAGGTRVTLAVEQAGPVGRVMGRFYRGLTDRYLTAEAEGIRARSEGRV</sequence>
<reference evidence="1 2" key="1">
    <citation type="submission" date="2017-05" db="EMBL/GenBank/DDBJ databases">
        <authorList>
            <person name="Varghese N."/>
            <person name="Submissions S."/>
        </authorList>
    </citation>
    <scope>NUCLEOTIDE SEQUENCE [LARGE SCALE GENOMIC DNA]</scope>
    <source>
        <strain evidence="1 2">DSM 46834</strain>
    </source>
</reference>
<dbReference type="AlphaFoldDB" id="A0A521E990"/>
<organism evidence="1 2">
    <name type="scientific">Geodermatophilus aquaeductus</name>
    <dbReference type="NCBI Taxonomy" id="1564161"/>
    <lineage>
        <taxon>Bacteria</taxon>
        <taxon>Bacillati</taxon>
        <taxon>Actinomycetota</taxon>
        <taxon>Actinomycetes</taxon>
        <taxon>Geodermatophilales</taxon>
        <taxon>Geodermatophilaceae</taxon>
        <taxon>Geodermatophilus</taxon>
    </lineage>
</organism>
<proteinExistence type="predicted"/>